<dbReference type="PROSITE" id="PS50893">
    <property type="entry name" value="ABC_TRANSPORTER_2"/>
    <property type="match status" value="1"/>
</dbReference>
<evidence type="ECO:0000256" key="4">
    <source>
        <dbReference type="ARBA" id="ARBA00022840"/>
    </source>
</evidence>
<keyword evidence="4 10" id="KW-0067">ATP-binding</keyword>
<dbReference type="EMBL" id="CP013118">
    <property type="protein sequence ID" value="ALO14273.1"/>
    <property type="molecule type" value="Genomic_DNA"/>
</dbReference>
<dbReference type="RefSeq" id="WP_057951836.1">
    <property type="nucleotide sequence ID" value="NZ_CP013118.1"/>
</dbReference>
<dbReference type="InterPro" id="IPR039421">
    <property type="entry name" value="Type_1_exporter"/>
</dbReference>
<dbReference type="SUPFAM" id="SSF90123">
    <property type="entry name" value="ABC transporter transmembrane region"/>
    <property type="match status" value="1"/>
</dbReference>
<keyword evidence="10" id="KW-0378">Hydrolase</keyword>
<comment type="subcellular location">
    <subcellularLocation>
        <location evidence="1">Cell membrane</location>
        <topology evidence="1">Multi-pass membrane protein</topology>
    </subcellularLocation>
</comment>
<keyword evidence="5 7" id="KW-1133">Transmembrane helix</keyword>
<dbReference type="EC" id="3.6.3.-" evidence="10"/>
<dbReference type="OrthoDB" id="9780296at2"/>
<dbReference type="InterPro" id="IPR017871">
    <property type="entry name" value="ABC_transporter-like_CS"/>
</dbReference>
<dbReference type="Pfam" id="PF00005">
    <property type="entry name" value="ABC_tran"/>
    <property type="match status" value="1"/>
</dbReference>
<dbReference type="InterPro" id="IPR003593">
    <property type="entry name" value="AAA+_ATPase"/>
</dbReference>
<keyword evidence="3" id="KW-0547">Nucleotide-binding</keyword>
<dbReference type="InterPro" id="IPR027417">
    <property type="entry name" value="P-loop_NTPase"/>
</dbReference>
<gene>
    <name evidence="10" type="ORF">L21SP5_00598</name>
</gene>
<evidence type="ECO:0000313" key="11">
    <source>
        <dbReference type="Proteomes" id="UP000064893"/>
    </source>
</evidence>
<protein>
    <submittedName>
        <fullName evidence="10">Multidrug export ATP-binding/permease protein</fullName>
        <ecNumber evidence="10">3.6.3.-</ecNumber>
    </submittedName>
</protein>
<evidence type="ECO:0000313" key="10">
    <source>
        <dbReference type="EMBL" id="ALO14273.1"/>
    </source>
</evidence>
<sequence length="606" mass="68501">MKYFGEFLRYAFPYKWRLGLSVLFNFLATIFTLASFGMAIPFLGILFNQQEIVTEQVPWEMTAKAVMHNFNYLLSKVLLEEGAHSALLLVSMIVVISVTLKSIFNYLGNYIIVPMRTGMIKDIRNNLYRKIIYLPMRYFSEERKGDLISRMIGDVKELEGSVVNSLQKALKSPIELFGYLFALFAMSSQLTFIVIFLLPVSGFLISRLAKNLRGKAVKGQRRLGNLLINIEETLFGIRIIKAFTAEDKAKQRFEKENGSYARIMNKVLWKKFLAHPISETMGTIVIVLVMWYGGKMVLDETATLEPEEFITYIIFFTQILTPAKSLSNLYFDINKGMAAYERVREVLIADESIKNAPGATKIDTFKESIRYEDVTFSYSSQAEVLKNINIDIPKGQTVALVGQSGAGKSTLVDLLPRFYDIDHGKIFVDGKDLKSYDIKSLRNLIGIVSQEQILFNDTIYNNIAFGIEKTTEEEVIKAAKVANAHEFIVNTEKGYQTVIGDRGSKLSGGQRQRITIARAILVNPPILILDEATSALDVESEKLVQQALDHLMKNRTSIVIAHRLSTVKNADLVCVMRDGKIIESGKHNELLEKGGAFKELYQQQME</sequence>
<dbReference type="GO" id="GO:0016887">
    <property type="term" value="F:ATP hydrolysis activity"/>
    <property type="evidence" value="ECO:0007669"/>
    <property type="project" value="InterPro"/>
</dbReference>
<evidence type="ECO:0000256" key="5">
    <source>
        <dbReference type="ARBA" id="ARBA00022989"/>
    </source>
</evidence>
<dbReference type="CDD" id="cd18552">
    <property type="entry name" value="ABC_6TM_MsbA_like"/>
    <property type="match status" value="1"/>
</dbReference>
<dbReference type="InterPro" id="IPR003439">
    <property type="entry name" value="ABC_transporter-like_ATP-bd"/>
</dbReference>
<evidence type="ECO:0000256" key="1">
    <source>
        <dbReference type="ARBA" id="ARBA00004651"/>
    </source>
</evidence>
<dbReference type="PROSITE" id="PS50929">
    <property type="entry name" value="ABC_TM1F"/>
    <property type="match status" value="1"/>
</dbReference>
<dbReference type="PANTHER" id="PTHR43394">
    <property type="entry name" value="ATP-DEPENDENT PERMEASE MDL1, MITOCHONDRIAL"/>
    <property type="match status" value="1"/>
</dbReference>
<dbReference type="GO" id="GO:0005886">
    <property type="term" value="C:plasma membrane"/>
    <property type="evidence" value="ECO:0007669"/>
    <property type="project" value="UniProtKB-SubCell"/>
</dbReference>
<feature type="transmembrane region" description="Helical" evidence="7">
    <location>
        <begin position="176"/>
        <end position="205"/>
    </location>
</feature>
<dbReference type="PROSITE" id="PS00211">
    <property type="entry name" value="ABC_TRANSPORTER_1"/>
    <property type="match status" value="1"/>
</dbReference>
<keyword evidence="6 7" id="KW-0472">Membrane</keyword>
<dbReference type="GO" id="GO:0015421">
    <property type="term" value="F:ABC-type oligopeptide transporter activity"/>
    <property type="evidence" value="ECO:0007669"/>
    <property type="project" value="TreeGrafter"/>
</dbReference>
<dbReference type="STRING" id="1307839.L21SP5_00598"/>
<accession>A0A0S2HW63</accession>
<proteinExistence type="predicted"/>
<keyword evidence="11" id="KW-1185">Reference proteome</keyword>
<dbReference type="Proteomes" id="UP000064893">
    <property type="component" value="Chromosome"/>
</dbReference>
<dbReference type="PATRIC" id="fig|1307839.3.peg.642"/>
<dbReference type="KEGG" id="blq:L21SP5_00598"/>
<name>A0A0S2HW63_9BACT</name>
<evidence type="ECO:0000259" key="9">
    <source>
        <dbReference type="PROSITE" id="PS50929"/>
    </source>
</evidence>
<dbReference type="AlphaFoldDB" id="A0A0S2HW63"/>
<feature type="domain" description="ABC transmembrane type-1" evidence="9">
    <location>
        <begin position="20"/>
        <end position="335"/>
    </location>
</feature>
<dbReference type="InterPro" id="IPR036640">
    <property type="entry name" value="ABC1_TM_sf"/>
</dbReference>
<evidence type="ECO:0000256" key="2">
    <source>
        <dbReference type="ARBA" id="ARBA00022692"/>
    </source>
</evidence>
<feature type="transmembrane region" description="Helical" evidence="7">
    <location>
        <begin position="86"/>
        <end position="107"/>
    </location>
</feature>
<evidence type="ECO:0000256" key="6">
    <source>
        <dbReference type="ARBA" id="ARBA00023136"/>
    </source>
</evidence>
<dbReference type="CDD" id="cd03251">
    <property type="entry name" value="ABCC_MsbA"/>
    <property type="match status" value="1"/>
</dbReference>
<evidence type="ECO:0000256" key="3">
    <source>
        <dbReference type="ARBA" id="ARBA00022741"/>
    </source>
</evidence>
<dbReference type="FunFam" id="3.40.50.300:FF:000218">
    <property type="entry name" value="Multidrug ABC transporter ATP-binding protein"/>
    <property type="match status" value="1"/>
</dbReference>
<feature type="domain" description="ABC transporter" evidence="8">
    <location>
        <begin position="369"/>
        <end position="603"/>
    </location>
</feature>
<evidence type="ECO:0000256" key="7">
    <source>
        <dbReference type="SAM" id="Phobius"/>
    </source>
</evidence>
<dbReference type="SMART" id="SM00382">
    <property type="entry name" value="AAA"/>
    <property type="match status" value="1"/>
</dbReference>
<dbReference type="InterPro" id="IPR011527">
    <property type="entry name" value="ABC1_TM_dom"/>
</dbReference>
<feature type="transmembrane region" description="Helical" evidence="7">
    <location>
        <begin position="20"/>
        <end position="47"/>
    </location>
</feature>
<dbReference type="SUPFAM" id="SSF52540">
    <property type="entry name" value="P-loop containing nucleoside triphosphate hydrolases"/>
    <property type="match status" value="1"/>
</dbReference>
<evidence type="ECO:0000259" key="8">
    <source>
        <dbReference type="PROSITE" id="PS50893"/>
    </source>
</evidence>
<reference evidence="10 11" key="1">
    <citation type="submission" date="2015-11" db="EMBL/GenBank/DDBJ databases">
        <title>Description and complete genome sequence of a novel strain predominating in hypersaline microbial mats and representing a new family of the Bacteriodetes phylum.</title>
        <authorList>
            <person name="Spring S."/>
            <person name="Bunk B."/>
            <person name="Sproer C."/>
            <person name="Klenk H.-P."/>
        </authorList>
    </citation>
    <scope>NUCLEOTIDE SEQUENCE [LARGE SCALE GENOMIC DNA]</scope>
    <source>
        <strain evidence="10 11">L21-Spi-D4</strain>
    </source>
</reference>
<dbReference type="Gene3D" id="3.40.50.300">
    <property type="entry name" value="P-loop containing nucleotide triphosphate hydrolases"/>
    <property type="match status" value="1"/>
</dbReference>
<organism evidence="10 11">
    <name type="scientific">Salinivirga cyanobacteriivorans</name>
    <dbReference type="NCBI Taxonomy" id="1307839"/>
    <lineage>
        <taxon>Bacteria</taxon>
        <taxon>Pseudomonadati</taxon>
        <taxon>Bacteroidota</taxon>
        <taxon>Bacteroidia</taxon>
        <taxon>Bacteroidales</taxon>
        <taxon>Salinivirgaceae</taxon>
        <taxon>Salinivirga</taxon>
    </lineage>
</organism>
<dbReference type="Pfam" id="PF00664">
    <property type="entry name" value="ABC_membrane"/>
    <property type="match status" value="1"/>
</dbReference>
<keyword evidence="2 7" id="KW-0812">Transmembrane</keyword>
<dbReference type="Gene3D" id="1.20.1560.10">
    <property type="entry name" value="ABC transporter type 1, transmembrane domain"/>
    <property type="match status" value="1"/>
</dbReference>
<dbReference type="PANTHER" id="PTHR43394:SF1">
    <property type="entry name" value="ATP-BINDING CASSETTE SUB-FAMILY B MEMBER 10, MITOCHONDRIAL"/>
    <property type="match status" value="1"/>
</dbReference>
<dbReference type="GO" id="GO:0005524">
    <property type="term" value="F:ATP binding"/>
    <property type="evidence" value="ECO:0007669"/>
    <property type="project" value="UniProtKB-KW"/>
</dbReference>